<dbReference type="InterPro" id="IPR029151">
    <property type="entry name" value="Sensor-like_sf"/>
</dbReference>
<dbReference type="InterPro" id="IPR000719">
    <property type="entry name" value="Prot_kinase_dom"/>
</dbReference>
<evidence type="ECO:0000256" key="9">
    <source>
        <dbReference type="SAM" id="MobiDB-lite"/>
    </source>
</evidence>
<dbReference type="GO" id="GO:0007165">
    <property type="term" value="P:signal transduction"/>
    <property type="evidence" value="ECO:0007669"/>
    <property type="project" value="InterPro"/>
</dbReference>
<evidence type="ECO:0000259" key="11">
    <source>
        <dbReference type="PROSITE" id="PS50011"/>
    </source>
</evidence>
<dbReference type="CDD" id="cd06225">
    <property type="entry name" value="HAMP"/>
    <property type="match status" value="1"/>
</dbReference>
<evidence type="ECO:0000256" key="1">
    <source>
        <dbReference type="ARBA" id="ARBA00004533"/>
    </source>
</evidence>
<dbReference type="PROSITE" id="PS00107">
    <property type="entry name" value="PROTEIN_KINASE_ATP"/>
    <property type="match status" value="1"/>
</dbReference>
<evidence type="ECO:0000313" key="14">
    <source>
        <dbReference type="Proteomes" id="UP000245362"/>
    </source>
</evidence>
<dbReference type="InterPro" id="IPR003660">
    <property type="entry name" value="HAMP_dom"/>
</dbReference>
<evidence type="ECO:0000256" key="10">
    <source>
        <dbReference type="SAM" id="Phobius"/>
    </source>
</evidence>
<feature type="transmembrane region" description="Helical" evidence="10">
    <location>
        <begin position="456"/>
        <end position="478"/>
    </location>
</feature>
<protein>
    <recommendedName>
        <fullName evidence="2">non-specific serine/threonine protein kinase</fullName>
        <ecNumber evidence="2">2.7.11.1</ecNumber>
    </recommendedName>
</protein>
<dbReference type="AlphaFoldDB" id="A0A2U3BBE4"/>
<dbReference type="PANTHER" id="PTHR43289:SF6">
    <property type="entry name" value="SERINE_THREONINE-PROTEIN KINASE NEKL-3"/>
    <property type="match status" value="1"/>
</dbReference>
<evidence type="ECO:0000256" key="5">
    <source>
        <dbReference type="ARBA" id="ARBA00022741"/>
    </source>
</evidence>
<feature type="domain" description="Protein kinase" evidence="11">
    <location>
        <begin position="13"/>
        <end position="275"/>
    </location>
</feature>
<dbReference type="SUPFAM" id="SSF56112">
    <property type="entry name" value="Protein kinase-like (PK-like)"/>
    <property type="match status" value="1"/>
</dbReference>
<organism evidence="13 14">
    <name type="scientific">Vibrio albus</name>
    <dbReference type="NCBI Taxonomy" id="2200953"/>
    <lineage>
        <taxon>Bacteria</taxon>
        <taxon>Pseudomonadati</taxon>
        <taxon>Pseudomonadota</taxon>
        <taxon>Gammaproteobacteria</taxon>
        <taxon>Vibrionales</taxon>
        <taxon>Vibrionaceae</taxon>
        <taxon>Vibrio</taxon>
    </lineage>
</organism>
<dbReference type="RefSeq" id="WP_109319362.1">
    <property type="nucleotide sequence ID" value="NZ_QFWT01000003.1"/>
</dbReference>
<keyword evidence="7 8" id="KW-0067">ATP-binding</keyword>
<evidence type="ECO:0000256" key="8">
    <source>
        <dbReference type="PROSITE-ProRule" id="PRU10141"/>
    </source>
</evidence>
<keyword evidence="10" id="KW-0812">Transmembrane</keyword>
<dbReference type="Gene3D" id="6.10.340.10">
    <property type="match status" value="1"/>
</dbReference>
<dbReference type="GO" id="GO:0005524">
    <property type="term" value="F:ATP binding"/>
    <property type="evidence" value="ECO:0007669"/>
    <property type="project" value="UniProtKB-UniRule"/>
</dbReference>
<dbReference type="GO" id="GO:0004674">
    <property type="term" value="F:protein serine/threonine kinase activity"/>
    <property type="evidence" value="ECO:0007669"/>
    <property type="project" value="UniProtKB-KW"/>
</dbReference>
<feature type="compositionally biased region" description="Acidic residues" evidence="9">
    <location>
        <begin position="557"/>
        <end position="568"/>
    </location>
</feature>
<dbReference type="SMART" id="SM00220">
    <property type="entry name" value="S_TKc"/>
    <property type="match status" value="1"/>
</dbReference>
<dbReference type="PROSITE" id="PS00108">
    <property type="entry name" value="PROTEIN_KINASE_ST"/>
    <property type="match status" value="1"/>
</dbReference>
<evidence type="ECO:0000256" key="3">
    <source>
        <dbReference type="ARBA" id="ARBA00022527"/>
    </source>
</evidence>
<dbReference type="Gene3D" id="3.30.200.20">
    <property type="entry name" value="Phosphorylase Kinase, domain 1"/>
    <property type="match status" value="1"/>
</dbReference>
<dbReference type="Gene3D" id="1.10.510.10">
    <property type="entry name" value="Transferase(Phosphotransferase) domain 1"/>
    <property type="match status" value="1"/>
</dbReference>
<evidence type="ECO:0000259" key="12">
    <source>
        <dbReference type="PROSITE" id="PS50885"/>
    </source>
</evidence>
<keyword evidence="14" id="KW-1185">Reference proteome</keyword>
<comment type="caution">
    <text evidence="13">The sequence shown here is derived from an EMBL/GenBank/DDBJ whole genome shotgun (WGS) entry which is preliminary data.</text>
</comment>
<keyword evidence="4" id="KW-0808">Transferase</keyword>
<dbReference type="GO" id="GO:0005886">
    <property type="term" value="C:plasma membrane"/>
    <property type="evidence" value="ECO:0007669"/>
    <property type="project" value="UniProtKB-SubCell"/>
</dbReference>
<evidence type="ECO:0000256" key="7">
    <source>
        <dbReference type="ARBA" id="ARBA00022840"/>
    </source>
</evidence>
<dbReference type="CDD" id="cd14014">
    <property type="entry name" value="STKc_PknB_like"/>
    <property type="match status" value="1"/>
</dbReference>
<keyword evidence="3" id="KW-0723">Serine/threonine-protein kinase</keyword>
<proteinExistence type="predicted"/>
<sequence length="591" mass="66753">MEFELKGKYINRYRIDELLGAGSMAHVYKAYDSEINRTVAIKVLKKNNCLDSEYYNRFLSEAKAAGFLSHPNIVTIYDIGTYEDTPYIVMELIEGKSLGDLLEDNQTFDIKKTLRIMKQLALALDYAHSKGIVHRDVKPDNIMFLPDGETVKLTDFGIAHRDDSAANEKTQAGTLLGTPRYMSPEQALGEKLDGRSDLFSLGVLLYEMITGEKAFKSKSIITLITQITQQQPELLEQLPEEIPAGLQHLLKRLLEKKADKRPSSGSEMAEILQWELDALYEQEELKNKNKYMPMHVKWTLIMTSIITLVLAASMFVVLNIQSKTLTDYAIDSGLSLARFIASESAIPVLGEDWVSLESLVKDASERKSFEHLIIQDHSGTIRAAMTPTLVGQPMPEFQVNEEFYDKDGIRIFSLLNDSAQQVFNFQVPIFFHGTIVGHIQLGLLQSSLEELKKVSTGLFISVGGITLLSVVVVIFIFGNSISIQLRILHKAMVDFKAGSLDRRISRNRKDEIGELFQLYNDIADKVQNEMQPISNKEPEHDAETENEPEHEENPADIADEPQERENEEQTSAREEEVTNDADETTIQQKNE</sequence>
<keyword evidence="6" id="KW-0418">Kinase</keyword>
<evidence type="ECO:0000256" key="6">
    <source>
        <dbReference type="ARBA" id="ARBA00022777"/>
    </source>
</evidence>
<dbReference type="OrthoDB" id="9801841at2"/>
<dbReference type="FunFam" id="1.10.510.10:FF:000021">
    <property type="entry name" value="Serine/threonine protein kinase"/>
    <property type="match status" value="1"/>
</dbReference>
<dbReference type="PANTHER" id="PTHR43289">
    <property type="entry name" value="MITOGEN-ACTIVATED PROTEIN KINASE KINASE KINASE 20-RELATED"/>
    <property type="match status" value="1"/>
</dbReference>
<feature type="domain" description="HAMP" evidence="12">
    <location>
        <begin position="479"/>
        <end position="531"/>
    </location>
</feature>
<feature type="transmembrane region" description="Helical" evidence="10">
    <location>
        <begin position="298"/>
        <end position="318"/>
    </location>
</feature>
<name>A0A2U3BBE4_9VIBR</name>
<dbReference type="EMBL" id="QFWT01000003">
    <property type="protein sequence ID" value="PWI34111.1"/>
    <property type="molecule type" value="Genomic_DNA"/>
</dbReference>
<dbReference type="PROSITE" id="PS50011">
    <property type="entry name" value="PROTEIN_KINASE_DOM"/>
    <property type="match status" value="1"/>
</dbReference>
<evidence type="ECO:0000256" key="2">
    <source>
        <dbReference type="ARBA" id="ARBA00012513"/>
    </source>
</evidence>
<reference evidence="13 14" key="1">
    <citation type="submission" date="2018-05" db="EMBL/GenBank/DDBJ databases">
        <title>Vibrio limimaris sp. nov., isolated from marine sediment.</title>
        <authorList>
            <person name="Li C.-M."/>
        </authorList>
    </citation>
    <scope>NUCLEOTIDE SEQUENCE [LARGE SCALE GENOMIC DNA]</scope>
    <source>
        <strain evidence="13 14">E4404</strain>
    </source>
</reference>
<dbReference type="InterPro" id="IPR017441">
    <property type="entry name" value="Protein_kinase_ATP_BS"/>
</dbReference>
<keyword evidence="5 8" id="KW-0547">Nucleotide-binding</keyword>
<gene>
    <name evidence="13" type="ORF">DI392_07930</name>
</gene>
<dbReference type="EC" id="2.7.11.1" evidence="2"/>
<dbReference type="InterPro" id="IPR011009">
    <property type="entry name" value="Kinase-like_dom_sf"/>
</dbReference>
<dbReference type="Proteomes" id="UP000245362">
    <property type="component" value="Unassembled WGS sequence"/>
</dbReference>
<dbReference type="SUPFAM" id="SSF103190">
    <property type="entry name" value="Sensory domain-like"/>
    <property type="match status" value="1"/>
</dbReference>
<feature type="transmembrane region" description="Helical" evidence="10">
    <location>
        <begin position="425"/>
        <end position="444"/>
    </location>
</feature>
<evidence type="ECO:0000256" key="4">
    <source>
        <dbReference type="ARBA" id="ARBA00022679"/>
    </source>
</evidence>
<feature type="region of interest" description="Disordered" evidence="9">
    <location>
        <begin position="531"/>
        <end position="591"/>
    </location>
</feature>
<accession>A0A2U3BBE4</accession>
<evidence type="ECO:0000313" key="13">
    <source>
        <dbReference type="EMBL" id="PWI34111.1"/>
    </source>
</evidence>
<keyword evidence="10" id="KW-0472">Membrane</keyword>
<dbReference type="SMART" id="SM00304">
    <property type="entry name" value="HAMP"/>
    <property type="match status" value="1"/>
</dbReference>
<comment type="subcellular location">
    <subcellularLocation>
        <location evidence="1">Cell inner membrane</location>
    </subcellularLocation>
</comment>
<keyword evidence="10" id="KW-1133">Transmembrane helix</keyword>
<dbReference type="InterPro" id="IPR008271">
    <property type="entry name" value="Ser/Thr_kinase_AS"/>
</dbReference>
<dbReference type="PROSITE" id="PS50885">
    <property type="entry name" value="HAMP"/>
    <property type="match status" value="1"/>
</dbReference>
<dbReference type="Pfam" id="PF00069">
    <property type="entry name" value="Pkinase"/>
    <property type="match status" value="1"/>
</dbReference>
<feature type="binding site" evidence="8">
    <location>
        <position position="42"/>
    </location>
    <ligand>
        <name>ATP</name>
        <dbReference type="ChEBI" id="CHEBI:30616"/>
    </ligand>
</feature>